<dbReference type="KEGG" id="pbk:Back11_50350"/>
<dbReference type="InterPro" id="IPR036116">
    <property type="entry name" value="FN3_sf"/>
</dbReference>
<gene>
    <name evidence="1" type="ORF">Back11_50350</name>
</gene>
<dbReference type="OrthoDB" id="9795486at2"/>
<dbReference type="RefSeq" id="WP_125663387.1">
    <property type="nucleotide sequence ID" value="NZ_AP019308.1"/>
</dbReference>
<dbReference type="SUPFAM" id="SSF49265">
    <property type="entry name" value="Fibronectin type III"/>
    <property type="match status" value="1"/>
</dbReference>
<evidence type="ECO:0000313" key="1">
    <source>
        <dbReference type="EMBL" id="BBH23690.1"/>
    </source>
</evidence>
<evidence type="ECO:0000313" key="2">
    <source>
        <dbReference type="Proteomes" id="UP000275368"/>
    </source>
</evidence>
<reference evidence="1 2" key="1">
    <citation type="submission" date="2018-11" db="EMBL/GenBank/DDBJ databases">
        <title>Complete genome sequence of Paenibacillus baekrokdamisoli strain KCTC 33723.</title>
        <authorList>
            <person name="Kang S.W."/>
            <person name="Lee K.C."/>
            <person name="Kim K.K."/>
            <person name="Kim J.S."/>
            <person name="Kim D.S."/>
            <person name="Ko S.H."/>
            <person name="Yang S.H."/>
            <person name="Lee J.S."/>
        </authorList>
    </citation>
    <scope>NUCLEOTIDE SEQUENCE [LARGE SCALE GENOMIC DNA]</scope>
    <source>
        <strain evidence="1 2">KCTC 33723</strain>
    </source>
</reference>
<name>A0A3G9IXU1_9BACL</name>
<dbReference type="Proteomes" id="UP000275368">
    <property type="component" value="Chromosome"/>
</dbReference>
<accession>A0A3G9IXU1</accession>
<dbReference type="PANTHER" id="PTHR35882">
    <property type="entry name" value="PELA"/>
    <property type="match status" value="1"/>
</dbReference>
<dbReference type="AlphaFoldDB" id="A0A3G9IXU1"/>
<dbReference type="Pfam" id="PF03537">
    <property type="entry name" value="Glyco_hydro_114"/>
    <property type="match status" value="1"/>
</dbReference>
<dbReference type="PANTHER" id="PTHR35882:SF2">
    <property type="entry name" value="PELA"/>
    <property type="match status" value="1"/>
</dbReference>
<dbReference type="SMART" id="SM00060">
    <property type="entry name" value="FN3"/>
    <property type="match status" value="1"/>
</dbReference>
<dbReference type="CDD" id="cd00063">
    <property type="entry name" value="FN3"/>
    <property type="match status" value="1"/>
</dbReference>
<dbReference type="InterPro" id="IPR017853">
    <property type="entry name" value="GH"/>
</dbReference>
<proteinExistence type="predicted"/>
<protein>
    <submittedName>
        <fullName evidence="1">Uncharacterized protein</fullName>
    </submittedName>
</protein>
<dbReference type="Gene3D" id="3.20.20.70">
    <property type="entry name" value="Aldolase class I"/>
    <property type="match status" value="1"/>
</dbReference>
<dbReference type="InterPro" id="IPR013783">
    <property type="entry name" value="Ig-like_fold"/>
</dbReference>
<dbReference type="InterPro" id="IPR013785">
    <property type="entry name" value="Aldolase_TIM"/>
</dbReference>
<dbReference type="InterPro" id="IPR004352">
    <property type="entry name" value="GH114_TIM-barrel"/>
</dbReference>
<dbReference type="Gene3D" id="2.60.40.10">
    <property type="entry name" value="Immunoglobulins"/>
    <property type="match status" value="1"/>
</dbReference>
<keyword evidence="2" id="KW-1185">Reference proteome</keyword>
<dbReference type="InterPro" id="IPR003961">
    <property type="entry name" value="FN3_dom"/>
</dbReference>
<dbReference type="PROSITE" id="PS50853">
    <property type="entry name" value="FN3"/>
    <property type="match status" value="1"/>
</dbReference>
<dbReference type="EMBL" id="AP019308">
    <property type="protein sequence ID" value="BBH23690.1"/>
    <property type="molecule type" value="Genomic_DNA"/>
</dbReference>
<sequence>MRKKWLLGLLAMLLLSGFIPPNRTEASWYPSIQVDGRMDEWNDIPPLIRGKHTTVSALRVTNDASYLYVLVEGIGLSTLTSSFYLNTDGSDTTGYQESGWDKNSGADYLVETSIELDPVTALGQVRNAKKDKATLLSYTGSGTDWSWNKIAEYKGSGQIVKSDSLIEARIPLSDLGLSSGQSIKVGFVNYYSKSERLPAKTDGFAAYTLKSANSERPSVPIGLNVTNARSTELQINWSPSTDNNGVKGYKIYRVKPGKLEYAGWSTTTSYTDGWLQPSTAHSYKVEAIDTDGYASGPSVTITASTTAYPSVPASTGDWSKVTDLLFNYTVEDSIDAEEFASYDLLALSGAVSPEKLKAIKAINPDIFIVGYISVGQDAREGNSPDIFFKDSEGNPECDLNWPSCFIDPTNQNWQKKVLDELLPGLVARGFDGFYLDTVDVTESVHTDKAWGMGQLVQKIKQKYPDKKIFSGGGVHLMRGGAYDIRSSVDAVLFESYTNTWVGDMMWDETAEAPIGNSEAYGVYTPYDHPRKMDYMSKRDVINKARFKFNADGTLVRDGSGKPVNQPDAKFHVFTLDYNTPFQPELIRYSAERAWADGFLPSFSMKLLYFPPAYDWRALSGYSPFNALTTYSANNFGKTYDLLKYIPVKVDGNSTEWSGTAAQSVTGTGSIAKMSAAIDGTNLNLLVEGTGLNTPGQRIILNTDNNMYSGYQFPEWLGNAYTGTDFIIENGILLKHLGDPWTSSGWTSWLWKEVTEPISYAVNSAGTVIEASIPLELLTSVGGNKLYPFSQITAAYMKYTGATATETLPKVLPSTTDSLLHVDFRGELIKADGSAADWSGHGATSSASGTGSIHKISAIGDGYHLNVLVEGTGLTSNKGRLLLNTDNNPDTGYQSASWGPTQSTGADFMVEDGKLFEYAGSGSDWSWKSVVRYPDIPVQPTGYAASASAIEYRIPLDAVHLSPISTFSAAFQTYSGASVVETFPHFLQMTLPK</sequence>
<organism evidence="1 2">
    <name type="scientific">Paenibacillus baekrokdamisoli</name>
    <dbReference type="NCBI Taxonomy" id="1712516"/>
    <lineage>
        <taxon>Bacteria</taxon>
        <taxon>Bacillati</taxon>
        <taxon>Bacillota</taxon>
        <taxon>Bacilli</taxon>
        <taxon>Bacillales</taxon>
        <taxon>Paenibacillaceae</taxon>
        <taxon>Paenibacillus</taxon>
    </lineage>
</organism>
<dbReference type="SUPFAM" id="SSF51445">
    <property type="entry name" value="(Trans)glycosidases"/>
    <property type="match status" value="1"/>
</dbReference>
<dbReference type="SUPFAM" id="SSF49344">
    <property type="entry name" value="CBD9-like"/>
    <property type="match status" value="1"/>
</dbReference>